<evidence type="ECO:0000313" key="2">
    <source>
        <dbReference type="Proteomes" id="UP000663760"/>
    </source>
</evidence>
<dbReference type="Proteomes" id="UP000663760">
    <property type="component" value="Chromosome 11"/>
</dbReference>
<name>A0A7I8L7V1_SPIIN</name>
<keyword evidence="2" id="KW-1185">Reference proteome</keyword>
<protein>
    <submittedName>
        <fullName evidence="1">Uncharacterized protein</fullName>
    </submittedName>
</protein>
<gene>
    <name evidence="1" type="ORF">SI8410_11016066</name>
</gene>
<sequence length="75" mass="8165">MKICAAAMVGGRAAAGDGHTAVLSGCTAAGDRWQRWSADERDEELRVCSGRQRAHAEKKGGFRGITRRLVLMFFL</sequence>
<reference evidence="1" key="1">
    <citation type="submission" date="2020-02" db="EMBL/GenBank/DDBJ databases">
        <authorList>
            <person name="Scholz U."/>
            <person name="Mascher M."/>
            <person name="Fiebig A."/>
        </authorList>
    </citation>
    <scope>NUCLEOTIDE SEQUENCE</scope>
</reference>
<accession>A0A7I8L7V1</accession>
<proteinExistence type="predicted"/>
<organism evidence="1 2">
    <name type="scientific">Spirodela intermedia</name>
    <name type="common">Intermediate duckweed</name>
    <dbReference type="NCBI Taxonomy" id="51605"/>
    <lineage>
        <taxon>Eukaryota</taxon>
        <taxon>Viridiplantae</taxon>
        <taxon>Streptophyta</taxon>
        <taxon>Embryophyta</taxon>
        <taxon>Tracheophyta</taxon>
        <taxon>Spermatophyta</taxon>
        <taxon>Magnoliopsida</taxon>
        <taxon>Liliopsida</taxon>
        <taxon>Araceae</taxon>
        <taxon>Lemnoideae</taxon>
        <taxon>Spirodela</taxon>
    </lineage>
</organism>
<dbReference type="AlphaFoldDB" id="A0A7I8L7V1"/>
<dbReference type="EMBL" id="LR746274">
    <property type="protein sequence ID" value="CAA7405388.1"/>
    <property type="molecule type" value="Genomic_DNA"/>
</dbReference>
<evidence type="ECO:0000313" key="1">
    <source>
        <dbReference type="EMBL" id="CAA7405388.1"/>
    </source>
</evidence>